<keyword evidence="2 5" id="KW-0645">Protease</keyword>
<evidence type="ECO:0000256" key="7">
    <source>
        <dbReference type="SAM" id="Phobius"/>
    </source>
</evidence>
<keyword evidence="11" id="KW-1185">Reference proteome</keyword>
<keyword evidence="4 5" id="KW-0720">Serine protease</keyword>
<accession>A0A545AR50</accession>
<evidence type="ECO:0000256" key="4">
    <source>
        <dbReference type="ARBA" id="ARBA00022825"/>
    </source>
</evidence>
<dbReference type="InParanoid" id="A0A545AR50"/>
<dbReference type="GO" id="GO:0006508">
    <property type="term" value="P:proteolysis"/>
    <property type="evidence" value="ECO:0007669"/>
    <property type="project" value="UniProtKB-KW"/>
</dbReference>
<keyword evidence="8" id="KW-0732">Signal</keyword>
<feature type="signal peptide" evidence="8">
    <location>
        <begin position="1"/>
        <end position="22"/>
    </location>
</feature>
<feature type="domain" description="Peptidase S8/S53" evidence="9">
    <location>
        <begin position="55"/>
        <end position="301"/>
    </location>
</feature>
<evidence type="ECO:0000313" key="10">
    <source>
        <dbReference type="EMBL" id="TQS43809.1"/>
    </source>
</evidence>
<protein>
    <submittedName>
        <fullName evidence="10">S8 family serine peptidase</fullName>
    </submittedName>
</protein>
<dbReference type="GO" id="GO:0004252">
    <property type="term" value="F:serine-type endopeptidase activity"/>
    <property type="evidence" value="ECO:0007669"/>
    <property type="project" value="UniProtKB-UniRule"/>
</dbReference>
<evidence type="ECO:0000256" key="1">
    <source>
        <dbReference type="ARBA" id="ARBA00011073"/>
    </source>
</evidence>
<dbReference type="SUPFAM" id="SSF52743">
    <property type="entry name" value="Subtilisin-like"/>
    <property type="match status" value="1"/>
</dbReference>
<comment type="similarity">
    <text evidence="1 5">Belongs to the peptidase S8 family.</text>
</comment>
<dbReference type="PANTHER" id="PTHR43806">
    <property type="entry name" value="PEPTIDASE S8"/>
    <property type="match status" value="1"/>
</dbReference>
<dbReference type="OrthoDB" id="5240330at2"/>
<dbReference type="InterPro" id="IPR000209">
    <property type="entry name" value="Peptidase_S8/S53_dom"/>
</dbReference>
<comment type="caution">
    <text evidence="10">The sequence shown here is derived from an EMBL/GenBank/DDBJ whole genome shotgun (WGS) entry which is preliminary data.</text>
</comment>
<keyword evidence="7" id="KW-0472">Membrane</keyword>
<dbReference type="Gene3D" id="3.40.50.200">
    <property type="entry name" value="Peptidase S8/S53 domain"/>
    <property type="match status" value="1"/>
</dbReference>
<gene>
    <name evidence="10" type="ORF">FL583_17445</name>
</gene>
<proteinExistence type="inferred from homology"/>
<keyword evidence="3 5" id="KW-0378">Hydrolase</keyword>
<feature type="region of interest" description="Disordered" evidence="6">
    <location>
        <begin position="310"/>
        <end position="331"/>
    </location>
</feature>
<keyword evidence="7" id="KW-0812">Transmembrane</keyword>
<dbReference type="PROSITE" id="PS51892">
    <property type="entry name" value="SUBTILASE"/>
    <property type="match status" value="1"/>
</dbReference>
<reference evidence="10 11" key="1">
    <citation type="submission" date="2019-07" db="EMBL/GenBank/DDBJ databases">
        <title>Cryptosporangium phraense sp. nov., isolated from plant litter.</title>
        <authorList>
            <person name="Suriyachadkun C."/>
        </authorList>
    </citation>
    <scope>NUCLEOTIDE SEQUENCE [LARGE SCALE GENOMIC DNA]</scope>
    <source>
        <strain evidence="10 11">A-T 5661</strain>
    </source>
</reference>
<feature type="active site" description="Charge relay system" evidence="5">
    <location>
        <position position="253"/>
    </location>
</feature>
<dbReference type="EMBL" id="VIRS01000011">
    <property type="protein sequence ID" value="TQS43809.1"/>
    <property type="molecule type" value="Genomic_DNA"/>
</dbReference>
<evidence type="ECO:0000256" key="5">
    <source>
        <dbReference type="PROSITE-ProRule" id="PRU01240"/>
    </source>
</evidence>
<evidence type="ECO:0000256" key="2">
    <source>
        <dbReference type="ARBA" id="ARBA00022670"/>
    </source>
</evidence>
<feature type="compositionally biased region" description="Low complexity" evidence="6">
    <location>
        <begin position="321"/>
        <end position="331"/>
    </location>
</feature>
<evidence type="ECO:0000259" key="9">
    <source>
        <dbReference type="Pfam" id="PF00082"/>
    </source>
</evidence>
<keyword evidence="7" id="KW-1133">Transmembrane helix</keyword>
<evidence type="ECO:0000256" key="3">
    <source>
        <dbReference type="ARBA" id="ARBA00022801"/>
    </source>
</evidence>
<evidence type="ECO:0000256" key="6">
    <source>
        <dbReference type="SAM" id="MobiDB-lite"/>
    </source>
</evidence>
<dbReference type="Pfam" id="PF00082">
    <property type="entry name" value="Peptidase_S8"/>
    <property type="match status" value="1"/>
</dbReference>
<sequence>MNRAARVLTAGFVLAVSTLAVAGTAPTAAQADSVRSKQWQLAALRIPEAHRLTKGKGITVAVVDTGVDPTQADITGNVLPGVDIFTGKPAVRGEYYTDYHGTSMAALIAGHGHGPNREDGILGIAPEAKILPIKITRPVGQGSPREISTGIDWALSKGADLISISLQSSTSDLIEDSIKQAWKRGVPVMVATGNTGPSALEYYNGAMPVAAVGRDGKGVSSLQQIALANGISAPGADIPAAREGGYYTSTGTSNCTAIAAGVMALIMAKFPDENIVQLYRRIRQTADDRGEPGPDGPYGYGVVNPVAALTTTLPPTPSPQPSAQSSAQSSASAVAENTSSVPVAVVAGGVGCLAVLLIGAIVGGFVLVARRV</sequence>
<name>A0A545AR50_9ACTN</name>
<dbReference type="InterPro" id="IPR015500">
    <property type="entry name" value="Peptidase_S8_subtilisin-rel"/>
</dbReference>
<dbReference type="InterPro" id="IPR050131">
    <property type="entry name" value="Peptidase_S8_subtilisin-like"/>
</dbReference>
<evidence type="ECO:0000256" key="8">
    <source>
        <dbReference type="SAM" id="SignalP"/>
    </source>
</evidence>
<dbReference type="PRINTS" id="PR00723">
    <property type="entry name" value="SUBTILISIN"/>
</dbReference>
<feature type="active site" description="Charge relay system" evidence="5">
    <location>
        <position position="100"/>
    </location>
</feature>
<dbReference type="AlphaFoldDB" id="A0A545AR50"/>
<dbReference type="Proteomes" id="UP000317982">
    <property type="component" value="Unassembled WGS sequence"/>
</dbReference>
<feature type="active site" description="Charge relay system" evidence="5">
    <location>
        <position position="64"/>
    </location>
</feature>
<organism evidence="10 11">
    <name type="scientific">Cryptosporangium phraense</name>
    <dbReference type="NCBI Taxonomy" id="2593070"/>
    <lineage>
        <taxon>Bacteria</taxon>
        <taxon>Bacillati</taxon>
        <taxon>Actinomycetota</taxon>
        <taxon>Actinomycetes</taxon>
        <taxon>Cryptosporangiales</taxon>
        <taxon>Cryptosporangiaceae</taxon>
        <taxon>Cryptosporangium</taxon>
    </lineage>
</organism>
<evidence type="ECO:0000313" key="11">
    <source>
        <dbReference type="Proteomes" id="UP000317982"/>
    </source>
</evidence>
<dbReference type="PANTHER" id="PTHR43806:SF11">
    <property type="entry name" value="CEREVISIN-RELATED"/>
    <property type="match status" value="1"/>
</dbReference>
<feature type="chain" id="PRO_5039414846" evidence="8">
    <location>
        <begin position="23"/>
        <end position="372"/>
    </location>
</feature>
<dbReference type="InterPro" id="IPR036852">
    <property type="entry name" value="Peptidase_S8/S53_dom_sf"/>
</dbReference>
<feature type="transmembrane region" description="Helical" evidence="7">
    <location>
        <begin position="343"/>
        <end position="369"/>
    </location>
</feature>
<dbReference type="RefSeq" id="WP_142705720.1">
    <property type="nucleotide sequence ID" value="NZ_VIRS01000011.1"/>
</dbReference>